<proteinExistence type="predicted"/>
<comment type="cofactor">
    <cofactor evidence="1 6">
        <name>FAD</name>
        <dbReference type="ChEBI" id="CHEBI:57692"/>
    </cofactor>
</comment>
<dbReference type="Pfam" id="PF04777">
    <property type="entry name" value="Evr1_Alr"/>
    <property type="match status" value="1"/>
</dbReference>
<dbReference type="GeneID" id="87804271"/>
<keyword evidence="4 6" id="KW-0560">Oxidoreductase</keyword>
<dbReference type="GO" id="GO:0016971">
    <property type="term" value="F:flavin-dependent sulfhydryl oxidase activity"/>
    <property type="evidence" value="ECO:0007669"/>
    <property type="project" value="InterPro"/>
</dbReference>
<dbReference type="Gene3D" id="4.10.320.60">
    <property type="match status" value="1"/>
</dbReference>
<dbReference type="InterPro" id="IPR039799">
    <property type="entry name" value="ALR/ERV"/>
</dbReference>
<keyword evidence="5" id="KW-1015">Disulfide bond</keyword>
<dbReference type="PANTHER" id="PTHR12645:SF0">
    <property type="entry name" value="FAD-LINKED SULFHYDRYL OXIDASE ALR"/>
    <property type="match status" value="1"/>
</dbReference>
<dbReference type="PANTHER" id="PTHR12645">
    <property type="entry name" value="ALR/ERV"/>
    <property type="match status" value="1"/>
</dbReference>
<dbReference type="PROSITE" id="PS51324">
    <property type="entry name" value="ERV_ALR"/>
    <property type="match status" value="1"/>
</dbReference>
<evidence type="ECO:0000256" key="5">
    <source>
        <dbReference type="ARBA" id="ARBA00023157"/>
    </source>
</evidence>
<evidence type="ECO:0000259" key="8">
    <source>
        <dbReference type="PROSITE" id="PS51324"/>
    </source>
</evidence>
<reference evidence="9" key="1">
    <citation type="submission" date="2023-10" db="EMBL/GenBank/DDBJ databases">
        <authorList>
            <person name="Noh H."/>
        </authorList>
    </citation>
    <scope>NUCLEOTIDE SEQUENCE</scope>
    <source>
        <strain evidence="9">DUCC4014</strain>
    </source>
</reference>
<feature type="region of interest" description="Disordered" evidence="7">
    <location>
        <begin position="1"/>
        <end position="26"/>
    </location>
</feature>
<feature type="domain" description="ERV/ALR sulfhydryl oxidase" evidence="8">
    <location>
        <begin position="91"/>
        <end position="188"/>
    </location>
</feature>
<evidence type="ECO:0000256" key="7">
    <source>
        <dbReference type="SAM" id="MobiDB-lite"/>
    </source>
</evidence>
<protein>
    <recommendedName>
        <fullName evidence="6">Sulfhydryl oxidase</fullName>
        <ecNumber evidence="6">1.8.3.2</ecNumber>
    </recommendedName>
</protein>
<dbReference type="RefSeq" id="XP_062623467.1">
    <property type="nucleotide sequence ID" value="XM_062767483.1"/>
</dbReference>
<gene>
    <name evidence="9" type="primary">ERV1</name>
    <name evidence="9" type="ORF">LOC62_01G001013</name>
</gene>
<dbReference type="GO" id="GO:0005739">
    <property type="term" value="C:mitochondrion"/>
    <property type="evidence" value="ECO:0007669"/>
    <property type="project" value="TreeGrafter"/>
</dbReference>
<evidence type="ECO:0000256" key="2">
    <source>
        <dbReference type="ARBA" id="ARBA00022630"/>
    </source>
</evidence>
<dbReference type="SUPFAM" id="SSF69000">
    <property type="entry name" value="FAD-dependent thiol oxidase"/>
    <property type="match status" value="1"/>
</dbReference>
<dbReference type="InterPro" id="IPR017905">
    <property type="entry name" value="ERV/ALR_sulphydryl_oxidase"/>
</dbReference>
<keyword evidence="2 6" id="KW-0285">Flavoprotein</keyword>
<organism evidence="9 10">
    <name type="scientific">Vanrija pseudolonga</name>
    <dbReference type="NCBI Taxonomy" id="143232"/>
    <lineage>
        <taxon>Eukaryota</taxon>
        <taxon>Fungi</taxon>
        <taxon>Dikarya</taxon>
        <taxon>Basidiomycota</taxon>
        <taxon>Agaricomycotina</taxon>
        <taxon>Tremellomycetes</taxon>
        <taxon>Trichosporonales</taxon>
        <taxon>Trichosporonaceae</taxon>
        <taxon>Vanrija</taxon>
    </lineage>
</organism>
<dbReference type="AlphaFoldDB" id="A0AAF0Y005"/>
<sequence>MAAPSTAAGTEPKRTTKETHPHLPPGLILDENGKVCKVCNTWQDFGKMKVKKKAAAGAAPAATAATGAGATTVAAAAVGSSSTRTPDRTNCPPDTAELGRATWAFLHTTAAYYPTNPSATQQNHMRSLLQSLPALYPCGWCADDFGRAIAAAPPVVSSRESLSRWLCERHNEVNVKLGKKAFSCEEIR</sequence>
<evidence type="ECO:0000256" key="1">
    <source>
        <dbReference type="ARBA" id="ARBA00001974"/>
    </source>
</evidence>
<accession>A0AAF0Y005</accession>
<evidence type="ECO:0000256" key="4">
    <source>
        <dbReference type="ARBA" id="ARBA00023002"/>
    </source>
</evidence>
<dbReference type="Gene3D" id="1.20.120.310">
    <property type="entry name" value="ERV/ALR sulfhydryl oxidase domain"/>
    <property type="match status" value="1"/>
</dbReference>
<keyword evidence="3 6" id="KW-0274">FAD</keyword>
<keyword evidence="10" id="KW-1185">Reference proteome</keyword>
<dbReference type="GO" id="GO:0050660">
    <property type="term" value="F:flavin adenine dinucleotide binding"/>
    <property type="evidence" value="ECO:0007669"/>
    <property type="project" value="TreeGrafter"/>
</dbReference>
<comment type="catalytic activity">
    <reaction evidence="6">
        <text>2 R'C(R)SH + O2 = R'C(R)S-S(R)CR' + H2O2</text>
        <dbReference type="Rhea" id="RHEA:17357"/>
        <dbReference type="ChEBI" id="CHEBI:15379"/>
        <dbReference type="ChEBI" id="CHEBI:16240"/>
        <dbReference type="ChEBI" id="CHEBI:16520"/>
        <dbReference type="ChEBI" id="CHEBI:17412"/>
        <dbReference type="EC" id="1.8.3.2"/>
    </reaction>
</comment>
<evidence type="ECO:0000313" key="9">
    <source>
        <dbReference type="EMBL" id="WOO77435.1"/>
    </source>
</evidence>
<evidence type="ECO:0000313" key="10">
    <source>
        <dbReference type="Proteomes" id="UP000827549"/>
    </source>
</evidence>
<evidence type="ECO:0000256" key="6">
    <source>
        <dbReference type="RuleBase" id="RU371123"/>
    </source>
</evidence>
<dbReference type="InterPro" id="IPR036774">
    <property type="entry name" value="ERV/ALR_sulphydryl_oxid_sf"/>
</dbReference>
<dbReference type="EC" id="1.8.3.2" evidence="6"/>
<dbReference type="EMBL" id="CP086714">
    <property type="protein sequence ID" value="WOO77435.1"/>
    <property type="molecule type" value="Genomic_DNA"/>
</dbReference>
<name>A0AAF0Y005_9TREE</name>
<dbReference type="Proteomes" id="UP000827549">
    <property type="component" value="Chromosome 1"/>
</dbReference>
<feature type="compositionally biased region" description="Basic and acidic residues" evidence="7">
    <location>
        <begin position="11"/>
        <end position="21"/>
    </location>
</feature>
<evidence type="ECO:0000256" key="3">
    <source>
        <dbReference type="ARBA" id="ARBA00022827"/>
    </source>
</evidence>